<evidence type="ECO:0000256" key="12">
    <source>
        <dbReference type="RuleBase" id="RU003932"/>
    </source>
</evidence>
<dbReference type="InterPro" id="IPR003130">
    <property type="entry name" value="GED"/>
</dbReference>
<sequence length="814" mass="91695">MGNQGMEDLIPLVNRLQDALSSVGHLCNLHLPQIAVVGGQSAGKSSVLENFVGRDFLPRGSGIVTRRPLILQLLNANTEYGEFLHCKEKKFTDFEKIRNEIETETCRLTGSNKGISPVPISLRIYSPHVLNLTLVDLPGITKVPVGDQPADIEYQIRDMIMQFICKENCLILAVTPANTDLANSDALKLAKDVDPQGLRTIGVITKLDLMDAGTDARQILENRLLPLRRGYIGVVNRSQKDIDGKKDIKAALHEEQKFFLAHPAYRHMAERMGTPYLQKMLNQQLTNHIRDTLPAFRSHLHSQLLALNKEAEEYRQHSPDDAAHRTKTLSVQHLAVDFEKLIEGSGDKVDTVSLSGGARINRIFHERFPYELIKMEPDEKKLRQEINYAIRNINGIRTSLFTPDMAFETIVKKQIIKLKAPCIKLIDMVTEELITTLYQCISKLSSFPKLQDETEKLVTTEIQHQESKCREQVLLLIDIQLAYINTKHVDFIGFANQKTASSPIYPQINPLYVLRRFLDINTRAASVMSCINLHSSVRAYLRVFCLFQEKEKKYMMPLDNLKFRDGERGFMSSKFVFALFNTELRNVYKDYRCLELACNSQEELDSWKASLLQAGVYPDKVTVEEPGDEDAEMFSDPQLERQVQTIRNLVDSYMSTIYKTVKDLMPKTVMHLMINSVKEFISCELLAQLYALGDCAALMDESPEQQQHRQEVLRKHAALTEALGVIGKISTSTSTTPVPPPVDSSWIRPARYRHSQTGGKTVARGPAPAVPQALPHTQAPASQSTGGLKQLAIKHKMAPSSVPRRPPPAVPIVK</sequence>
<feature type="compositionally biased region" description="Pro residues" evidence="13">
    <location>
        <begin position="804"/>
        <end position="814"/>
    </location>
</feature>
<evidence type="ECO:0000256" key="6">
    <source>
        <dbReference type="ARBA" id="ARBA00022701"/>
    </source>
</evidence>
<evidence type="ECO:0000256" key="3">
    <source>
        <dbReference type="ARBA" id="ARBA00015210"/>
    </source>
</evidence>
<evidence type="ECO:0000259" key="15">
    <source>
        <dbReference type="PROSITE" id="PS51718"/>
    </source>
</evidence>
<dbReference type="InterPro" id="IPR027417">
    <property type="entry name" value="P-loop_NTPase"/>
</dbReference>
<dbReference type="InterPro" id="IPR045063">
    <property type="entry name" value="Dynamin_N"/>
</dbReference>
<dbReference type="GO" id="GO:0008017">
    <property type="term" value="F:microtubule binding"/>
    <property type="evidence" value="ECO:0007669"/>
    <property type="project" value="TreeGrafter"/>
</dbReference>
<evidence type="ECO:0000256" key="5">
    <source>
        <dbReference type="ARBA" id="ARBA00022583"/>
    </source>
</evidence>
<name>H2UYQ6_TAKRU</name>
<evidence type="ECO:0000259" key="14">
    <source>
        <dbReference type="PROSITE" id="PS51388"/>
    </source>
</evidence>
<dbReference type="AlphaFoldDB" id="H2UYQ6"/>
<dbReference type="SUPFAM" id="SSF52540">
    <property type="entry name" value="P-loop containing nucleoside triphosphate hydrolases"/>
    <property type="match status" value="1"/>
</dbReference>
<reference evidence="16" key="3">
    <citation type="submission" date="2025-09" db="UniProtKB">
        <authorList>
            <consortium name="Ensembl"/>
        </authorList>
    </citation>
    <scope>IDENTIFICATION</scope>
</reference>
<keyword evidence="4" id="KW-0963">Cytoplasm</keyword>
<dbReference type="PROSITE" id="PS51388">
    <property type="entry name" value="GED"/>
    <property type="match status" value="1"/>
</dbReference>
<feature type="domain" description="Dynamin-type G" evidence="15">
    <location>
        <begin position="28"/>
        <end position="294"/>
    </location>
</feature>
<evidence type="ECO:0000313" key="16">
    <source>
        <dbReference type="Ensembl" id="ENSTRUP00000042085.3"/>
    </source>
</evidence>
<dbReference type="PROSITE" id="PS51718">
    <property type="entry name" value="G_DYNAMIN_2"/>
    <property type="match status" value="1"/>
</dbReference>
<dbReference type="GO" id="GO:0003924">
    <property type="term" value="F:GTPase activity"/>
    <property type="evidence" value="ECO:0007669"/>
    <property type="project" value="InterPro"/>
</dbReference>
<dbReference type="Pfam" id="PF00350">
    <property type="entry name" value="Dynamin_N"/>
    <property type="match status" value="1"/>
</dbReference>
<dbReference type="PANTHER" id="PTHR11566">
    <property type="entry name" value="DYNAMIN"/>
    <property type="match status" value="1"/>
</dbReference>
<feature type="domain" description="GED" evidence="14">
    <location>
        <begin position="643"/>
        <end position="734"/>
    </location>
</feature>
<dbReference type="GO" id="GO:0031623">
    <property type="term" value="P:receptor internalization"/>
    <property type="evidence" value="ECO:0007669"/>
    <property type="project" value="TreeGrafter"/>
</dbReference>
<evidence type="ECO:0000256" key="13">
    <source>
        <dbReference type="SAM" id="MobiDB-lite"/>
    </source>
</evidence>
<evidence type="ECO:0000256" key="7">
    <source>
        <dbReference type="ARBA" id="ARBA00022741"/>
    </source>
</evidence>
<keyword evidence="7 12" id="KW-0547">Nucleotide-binding</keyword>
<dbReference type="CDD" id="cd08771">
    <property type="entry name" value="DLP_1"/>
    <property type="match status" value="1"/>
</dbReference>
<organism evidence="16 17">
    <name type="scientific">Takifugu rubripes</name>
    <name type="common">Japanese pufferfish</name>
    <name type="synonym">Fugu rubripes</name>
    <dbReference type="NCBI Taxonomy" id="31033"/>
    <lineage>
        <taxon>Eukaryota</taxon>
        <taxon>Metazoa</taxon>
        <taxon>Chordata</taxon>
        <taxon>Craniata</taxon>
        <taxon>Vertebrata</taxon>
        <taxon>Euteleostomi</taxon>
        <taxon>Actinopterygii</taxon>
        <taxon>Neopterygii</taxon>
        <taxon>Teleostei</taxon>
        <taxon>Neoteleostei</taxon>
        <taxon>Acanthomorphata</taxon>
        <taxon>Eupercaria</taxon>
        <taxon>Tetraodontiformes</taxon>
        <taxon>Tetradontoidea</taxon>
        <taxon>Tetraodontidae</taxon>
        <taxon>Takifugu</taxon>
    </lineage>
</organism>
<reference evidence="16 17" key="1">
    <citation type="journal article" date="2011" name="Genome Biol. Evol.">
        <title>Integration of the genetic map and genome assembly of fugu facilitates insights into distinct features of genome evolution in teleosts and mammals.</title>
        <authorList>
            <person name="Kai W."/>
            <person name="Kikuchi K."/>
            <person name="Tohari S."/>
            <person name="Chew A.K."/>
            <person name="Tay A."/>
            <person name="Fujiwara A."/>
            <person name="Hosoya S."/>
            <person name="Suetake H."/>
            <person name="Naruse K."/>
            <person name="Brenner S."/>
            <person name="Suzuki Y."/>
            <person name="Venkatesh B."/>
        </authorList>
    </citation>
    <scope>NUCLEOTIDE SEQUENCE [LARGE SCALE GENOMIC DNA]</scope>
</reference>
<evidence type="ECO:0000256" key="11">
    <source>
        <dbReference type="ARBA" id="ARBA00031810"/>
    </source>
</evidence>
<evidence type="ECO:0000256" key="2">
    <source>
        <dbReference type="ARBA" id="ARBA00011980"/>
    </source>
</evidence>
<comment type="similarity">
    <text evidence="12">Belongs to the TRAFAC class dynamin-like GTPase superfamily. Dynamin/Fzo/YdjA family.</text>
</comment>
<dbReference type="PROSITE" id="PS00410">
    <property type="entry name" value="G_DYNAMIN_1"/>
    <property type="match status" value="1"/>
</dbReference>
<comment type="subcellular location">
    <subcellularLocation>
        <location evidence="1">Cytoplasm</location>
    </subcellularLocation>
</comment>
<dbReference type="GeneTree" id="ENSGT00940000155764"/>
<dbReference type="Pfam" id="PF02212">
    <property type="entry name" value="GED"/>
    <property type="match status" value="1"/>
</dbReference>
<accession>H2UYQ6</accession>
<evidence type="ECO:0000256" key="1">
    <source>
        <dbReference type="ARBA" id="ARBA00004496"/>
    </source>
</evidence>
<dbReference type="GO" id="GO:0005737">
    <property type="term" value="C:cytoplasm"/>
    <property type="evidence" value="ECO:0007669"/>
    <property type="project" value="UniProtKB-SubCell"/>
</dbReference>
<dbReference type="Gene3D" id="3.40.50.300">
    <property type="entry name" value="P-loop containing nucleotide triphosphate hydrolases"/>
    <property type="match status" value="1"/>
</dbReference>
<dbReference type="InterPro" id="IPR019762">
    <property type="entry name" value="Dynamin_GTPase_CS"/>
</dbReference>
<dbReference type="InterPro" id="IPR001401">
    <property type="entry name" value="Dynamin_GTPase"/>
</dbReference>
<dbReference type="InterPro" id="IPR030381">
    <property type="entry name" value="G_DYNAMIN_dom"/>
</dbReference>
<dbReference type="PANTHER" id="PTHR11566:SF54">
    <property type="entry name" value="DYNAMIN-3"/>
    <property type="match status" value="1"/>
</dbReference>
<keyword evidence="8" id="KW-0378">Hydrolase</keyword>
<feature type="region of interest" description="Disordered" evidence="13">
    <location>
        <begin position="753"/>
        <end position="814"/>
    </location>
</feature>
<dbReference type="Pfam" id="PF01031">
    <property type="entry name" value="Dynamin_M"/>
    <property type="match status" value="1"/>
</dbReference>
<dbReference type="GO" id="GO:0016185">
    <property type="term" value="P:synaptic vesicle budding from presynaptic endocytic zone membrane"/>
    <property type="evidence" value="ECO:0007669"/>
    <property type="project" value="TreeGrafter"/>
</dbReference>
<dbReference type="InterPro" id="IPR020850">
    <property type="entry name" value="GED_dom"/>
</dbReference>
<reference evidence="16" key="2">
    <citation type="submission" date="2025-08" db="UniProtKB">
        <authorList>
            <consortium name="Ensembl"/>
        </authorList>
    </citation>
    <scope>IDENTIFICATION</scope>
</reference>
<dbReference type="GO" id="GO:0005886">
    <property type="term" value="C:plasma membrane"/>
    <property type="evidence" value="ECO:0007669"/>
    <property type="project" value="TreeGrafter"/>
</dbReference>
<dbReference type="EC" id="3.6.5.5" evidence="2"/>
<dbReference type="SMART" id="SM00053">
    <property type="entry name" value="DYNc"/>
    <property type="match status" value="1"/>
</dbReference>
<dbReference type="InterPro" id="IPR000375">
    <property type="entry name" value="Dynamin_stalk"/>
</dbReference>
<dbReference type="GO" id="GO:0005525">
    <property type="term" value="F:GTP binding"/>
    <property type="evidence" value="ECO:0007669"/>
    <property type="project" value="UniProtKB-KW"/>
</dbReference>
<evidence type="ECO:0000313" key="17">
    <source>
        <dbReference type="Proteomes" id="UP000005226"/>
    </source>
</evidence>
<keyword evidence="9 12" id="KW-0342">GTP-binding</keyword>
<keyword evidence="17" id="KW-1185">Reference proteome</keyword>
<evidence type="ECO:0000256" key="10">
    <source>
        <dbReference type="ARBA" id="ARBA00023175"/>
    </source>
</evidence>
<dbReference type="SMART" id="SM00302">
    <property type="entry name" value="GED"/>
    <property type="match status" value="1"/>
</dbReference>
<evidence type="ECO:0000256" key="8">
    <source>
        <dbReference type="ARBA" id="ARBA00022801"/>
    </source>
</evidence>
<dbReference type="Ensembl" id="ENSTRUT00000042229.3">
    <property type="protein sequence ID" value="ENSTRUP00000042085.3"/>
    <property type="gene ID" value="ENSTRUG00000016467.3"/>
</dbReference>
<keyword evidence="5" id="KW-0254">Endocytosis</keyword>
<dbReference type="GO" id="GO:0005874">
    <property type="term" value="C:microtubule"/>
    <property type="evidence" value="ECO:0007669"/>
    <property type="project" value="UniProtKB-KW"/>
</dbReference>
<evidence type="ECO:0000256" key="4">
    <source>
        <dbReference type="ARBA" id="ARBA00022490"/>
    </source>
</evidence>
<keyword evidence="10" id="KW-0505">Motor protein</keyword>
<dbReference type="InterPro" id="IPR022812">
    <property type="entry name" value="Dynamin"/>
</dbReference>
<gene>
    <name evidence="16" type="primary">dnm3a</name>
</gene>
<dbReference type="PRINTS" id="PR00195">
    <property type="entry name" value="DYNAMIN"/>
</dbReference>
<evidence type="ECO:0000256" key="9">
    <source>
        <dbReference type="ARBA" id="ARBA00023134"/>
    </source>
</evidence>
<dbReference type="SUPFAM" id="SSF50729">
    <property type="entry name" value="PH domain-like"/>
    <property type="match status" value="1"/>
</dbReference>
<keyword evidence="6" id="KW-0493">Microtubule</keyword>
<dbReference type="Proteomes" id="UP000005226">
    <property type="component" value="Chromosome 20"/>
</dbReference>
<dbReference type="GO" id="GO:0098793">
    <property type="term" value="C:presynapse"/>
    <property type="evidence" value="ECO:0007669"/>
    <property type="project" value="GOC"/>
</dbReference>
<proteinExistence type="inferred from homology"/>
<protein>
    <recommendedName>
        <fullName evidence="3">Interferon-induced GTP-binding protein Mx</fullName>
        <ecNumber evidence="2">3.6.5.5</ecNumber>
    </recommendedName>
    <alternativeName>
        <fullName evidence="11">Interferon-inducible Mx protein</fullName>
    </alternativeName>
</protein>
<dbReference type="FunFam" id="3.40.50.300:FF:000045">
    <property type="entry name" value="dynamin-1 isoform X2"/>
    <property type="match status" value="1"/>
</dbReference>
<dbReference type="Gene3D" id="1.20.120.1240">
    <property type="entry name" value="Dynamin, middle domain"/>
    <property type="match status" value="2"/>
</dbReference>